<gene>
    <name evidence="1" type="ORF">MSG28_000311</name>
</gene>
<dbReference type="Proteomes" id="UP001064048">
    <property type="component" value="Chromosome Z"/>
</dbReference>
<proteinExistence type="predicted"/>
<evidence type="ECO:0000313" key="2">
    <source>
        <dbReference type="Proteomes" id="UP001064048"/>
    </source>
</evidence>
<evidence type="ECO:0000313" key="1">
    <source>
        <dbReference type="EMBL" id="KAI8429769.1"/>
    </source>
</evidence>
<sequence length="713" mass="81493">MGCAVSCVHRATMSLFGRQSGSTNNIRVVLERKLYLAKESPEPDFDISSCELRQVPSGIYSICKVYRKTRLNLHSNNLHSLDEGGQLSDLHLVQYLNISNNKFQQLPNEIQYLISLTELYIQENYIRCLPENICFLQNLQVLDVSKNKLESLTPSLGKLKNLSKLILTENTYLSELCPELCFATNLSLLELDGEQFTFPPQAIATQGTVAIMKFLCHEMKIDYLPPPPTDQNYSLIHSPTSVQDSFQRTKAISWEEQEAAITEQENKYHEAAKLQRERFLSKILQEQLELDSEIAKVHEAKETERQRLIKAIQEDEREIECLVKNFIQTDNLRPEVIQQQLAYDQAEHDRLLEITRQNYDNIRKTDILKAMETLIEEDYFIQYSKKDYNECVNNMKQSMLMQELHSVAKLEDLLKAKDQSHTVLVQQLLEDQDIQKAVVASLIEKVDAKSWSLNQEISLISSHLARLSVIEQEKKKLHVTYNYNDLLAQRMQLVSLLDDVLLQQNKRRTELIQTLKEMEKETDKTTDFWLKNYQKLIDSAPKILLDVGKNLDPVFANYLLQEGVIHCLPFLVKFLFSDNNIIDVTSEKLIVCGISLSSDREGIIKAINNYVGVKTKTQYFDVNPAEAKPSAPTEAVIEEQNCSGVVSTQQAENSTIESECVVCMVSKCEVVFVPCGHMCCCQPCATQDMNSCPMCRGGIERKIKVMIATAYSV</sequence>
<accession>A0ACC0K025</accession>
<protein>
    <submittedName>
        <fullName evidence="1">Uncharacterized protein</fullName>
    </submittedName>
</protein>
<comment type="caution">
    <text evidence="1">The sequence shown here is derived from an EMBL/GenBank/DDBJ whole genome shotgun (WGS) entry which is preliminary data.</text>
</comment>
<name>A0ACC0K025_CHOFU</name>
<organism evidence="1 2">
    <name type="scientific">Choristoneura fumiferana</name>
    <name type="common">Spruce budworm moth</name>
    <name type="synonym">Archips fumiferana</name>
    <dbReference type="NCBI Taxonomy" id="7141"/>
    <lineage>
        <taxon>Eukaryota</taxon>
        <taxon>Metazoa</taxon>
        <taxon>Ecdysozoa</taxon>
        <taxon>Arthropoda</taxon>
        <taxon>Hexapoda</taxon>
        <taxon>Insecta</taxon>
        <taxon>Pterygota</taxon>
        <taxon>Neoptera</taxon>
        <taxon>Endopterygota</taxon>
        <taxon>Lepidoptera</taxon>
        <taxon>Glossata</taxon>
        <taxon>Ditrysia</taxon>
        <taxon>Tortricoidea</taxon>
        <taxon>Tortricidae</taxon>
        <taxon>Tortricinae</taxon>
        <taxon>Choristoneura</taxon>
    </lineage>
</organism>
<reference evidence="1 2" key="1">
    <citation type="journal article" date="2022" name="Genome Biol. Evol.">
        <title>The Spruce Budworm Genome: Reconstructing the Evolutionary History of Antifreeze Proteins.</title>
        <authorList>
            <person name="Beliveau C."/>
            <person name="Gagne P."/>
            <person name="Picq S."/>
            <person name="Vernygora O."/>
            <person name="Keeling C.I."/>
            <person name="Pinkney K."/>
            <person name="Doucet D."/>
            <person name="Wen F."/>
            <person name="Johnston J.S."/>
            <person name="Maaroufi H."/>
            <person name="Boyle B."/>
            <person name="Laroche J."/>
            <person name="Dewar K."/>
            <person name="Juretic N."/>
            <person name="Blackburn G."/>
            <person name="Nisole A."/>
            <person name="Brunet B."/>
            <person name="Brandao M."/>
            <person name="Lumley L."/>
            <person name="Duan J."/>
            <person name="Quan G."/>
            <person name="Lucarotti C.J."/>
            <person name="Roe A.D."/>
            <person name="Sperling F.A.H."/>
            <person name="Levesque R.C."/>
            <person name="Cusson M."/>
        </authorList>
    </citation>
    <scope>NUCLEOTIDE SEQUENCE [LARGE SCALE GENOMIC DNA]</scope>
    <source>
        <strain evidence="1">Glfc:IPQL:Cfum</strain>
    </source>
</reference>
<dbReference type="EMBL" id="CM046131">
    <property type="protein sequence ID" value="KAI8429769.1"/>
    <property type="molecule type" value="Genomic_DNA"/>
</dbReference>
<keyword evidence="2" id="KW-1185">Reference proteome</keyword>